<dbReference type="Proteomes" id="UP000199600">
    <property type="component" value="Unassembled WGS sequence"/>
</dbReference>
<dbReference type="GO" id="GO:0005737">
    <property type="term" value="C:cytoplasm"/>
    <property type="evidence" value="ECO:0007669"/>
    <property type="project" value="TreeGrafter"/>
</dbReference>
<keyword evidence="3 6" id="KW-0808">Transferase</keyword>
<keyword evidence="7" id="KW-1185">Reference proteome</keyword>
<dbReference type="InterPro" id="IPR002941">
    <property type="entry name" value="DNA_methylase_N4/N6"/>
</dbReference>
<dbReference type="PANTHER" id="PTHR13370:SF3">
    <property type="entry name" value="TRNA (GUANINE(10)-N2)-METHYLTRANSFERASE HOMOLOG"/>
    <property type="match status" value="1"/>
</dbReference>
<dbReference type="InterPro" id="IPR001091">
    <property type="entry name" value="RM_Methyltransferase"/>
</dbReference>
<gene>
    <name evidence="6" type="ORF">PROAA_610061</name>
</gene>
<dbReference type="PANTHER" id="PTHR13370">
    <property type="entry name" value="RNA METHYLASE-RELATED"/>
    <property type="match status" value="1"/>
</dbReference>
<dbReference type="RefSeq" id="WP_222102312.1">
    <property type="nucleotide sequence ID" value="NZ_FLQY01000364.1"/>
</dbReference>
<protein>
    <recommendedName>
        <fullName evidence="4">Methyltransferase</fullName>
        <ecNumber evidence="4">2.1.1.-</ecNumber>
    </recommendedName>
</protein>
<sequence>MAEKVVIGNAELWHGDALEVLPLLPAVDAVITDPPFNAGKAIANDNLDPKAWRAFCNRLALALWTNGAPNVLVETGKDDATMRQELERWLPYRYAVALNYTNSMRNGAVGFANFGLVYWFGEGKCHERYMDRLDAALISTKDEFTHPTPKMVPHYARLVAMFSPKGGTVLDPFAGSGTTGVAAVQSGRRFIGIELAREHFDTACERIERAQAQGTLLAEASEPVQEGLL</sequence>
<comment type="similarity">
    <text evidence="1 4">Belongs to the N(4)/N(6)-methyltransferase family.</text>
</comment>
<dbReference type="EMBL" id="FLQY01000364">
    <property type="protein sequence ID" value="SBT10701.1"/>
    <property type="molecule type" value="Genomic_DNA"/>
</dbReference>
<keyword evidence="2 6" id="KW-0489">Methyltransferase</keyword>
<reference evidence="6 7" key="1">
    <citation type="submission" date="2016-06" db="EMBL/GenBank/DDBJ databases">
        <authorList>
            <person name="Kjaerup R.B."/>
            <person name="Dalgaard T.S."/>
            <person name="Juul-Madsen H.R."/>
        </authorList>
    </citation>
    <scope>NUCLEOTIDE SEQUENCE [LARGE SCALE GENOMIC DNA]</scope>
    <source>
        <strain evidence="6">2</strain>
    </source>
</reference>
<evidence type="ECO:0000256" key="2">
    <source>
        <dbReference type="ARBA" id="ARBA00022603"/>
    </source>
</evidence>
<evidence type="ECO:0000256" key="1">
    <source>
        <dbReference type="ARBA" id="ARBA00006594"/>
    </source>
</evidence>
<proteinExistence type="inferred from homology"/>
<evidence type="ECO:0000313" key="7">
    <source>
        <dbReference type="Proteomes" id="UP000199600"/>
    </source>
</evidence>
<organism evidence="6 7">
    <name type="scientific">Candidatus Propionivibrio aalborgensis</name>
    <dbReference type="NCBI Taxonomy" id="1860101"/>
    <lineage>
        <taxon>Bacteria</taxon>
        <taxon>Pseudomonadati</taxon>
        <taxon>Pseudomonadota</taxon>
        <taxon>Betaproteobacteria</taxon>
        <taxon>Rhodocyclales</taxon>
        <taxon>Rhodocyclaceae</taxon>
        <taxon>Propionivibrio</taxon>
    </lineage>
</organism>
<accession>A0A1A8Y177</accession>
<dbReference type="Pfam" id="PF01555">
    <property type="entry name" value="N6_N4_Mtase"/>
    <property type="match status" value="1"/>
</dbReference>
<dbReference type="SUPFAM" id="SSF53335">
    <property type="entry name" value="S-adenosyl-L-methionine-dependent methyltransferases"/>
    <property type="match status" value="1"/>
</dbReference>
<dbReference type="EC" id="2.1.1.-" evidence="4"/>
<dbReference type="PROSITE" id="PS00092">
    <property type="entry name" value="N6_MTASE"/>
    <property type="match status" value="1"/>
</dbReference>
<evidence type="ECO:0000313" key="6">
    <source>
        <dbReference type="EMBL" id="SBT10701.1"/>
    </source>
</evidence>
<evidence type="ECO:0000259" key="5">
    <source>
        <dbReference type="Pfam" id="PF01555"/>
    </source>
</evidence>
<feature type="domain" description="DNA methylase N-4/N-6" evidence="5">
    <location>
        <begin position="142"/>
        <end position="203"/>
    </location>
</feature>
<dbReference type="AlphaFoldDB" id="A0A1A8Y177"/>
<name>A0A1A8Y177_9RHOO</name>
<dbReference type="InterPro" id="IPR029063">
    <property type="entry name" value="SAM-dependent_MTases_sf"/>
</dbReference>
<evidence type="ECO:0000256" key="3">
    <source>
        <dbReference type="ARBA" id="ARBA00022679"/>
    </source>
</evidence>
<dbReference type="GO" id="GO:0003677">
    <property type="term" value="F:DNA binding"/>
    <property type="evidence" value="ECO:0007669"/>
    <property type="project" value="InterPro"/>
</dbReference>
<dbReference type="Gene3D" id="3.40.50.150">
    <property type="entry name" value="Vaccinia Virus protein VP39"/>
    <property type="match status" value="1"/>
</dbReference>
<evidence type="ECO:0000256" key="4">
    <source>
        <dbReference type="RuleBase" id="RU362026"/>
    </source>
</evidence>
<dbReference type="PRINTS" id="PR00508">
    <property type="entry name" value="S21N4MTFRASE"/>
</dbReference>
<dbReference type="GO" id="GO:0009007">
    <property type="term" value="F:site-specific DNA-methyltransferase (adenine-specific) activity"/>
    <property type="evidence" value="ECO:0007669"/>
    <property type="project" value="TreeGrafter"/>
</dbReference>
<dbReference type="GO" id="GO:0032259">
    <property type="term" value="P:methylation"/>
    <property type="evidence" value="ECO:0007669"/>
    <property type="project" value="UniProtKB-KW"/>
</dbReference>
<dbReference type="InterPro" id="IPR002052">
    <property type="entry name" value="DNA_methylase_N6_adenine_CS"/>
</dbReference>
<dbReference type="GO" id="GO:0008170">
    <property type="term" value="F:N-methyltransferase activity"/>
    <property type="evidence" value="ECO:0007669"/>
    <property type="project" value="InterPro"/>
</dbReference>